<dbReference type="InterPro" id="IPR027417">
    <property type="entry name" value="P-loop_NTPase"/>
</dbReference>
<dbReference type="Gene3D" id="3.30.420.240">
    <property type="match status" value="1"/>
</dbReference>
<dbReference type="EMBL" id="MT142863">
    <property type="protein sequence ID" value="QJA89709.1"/>
    <property type="molecule type" value="Genomic_DNA"/>
</dbReference>
<evidence type="ECO:0000313" key="1">
    <source>
        <dbReference type="EMBL" id="QJA89709.1"/>
    </source>
</evidence>
<protein>
    <submittedName>
        <fullName evidence="1">Putative terminase</fullName>
    </submittedName>
</protein>
<organism evidence="1">
    <name type="scientific">viral metagenome</name>
    <dbReference type="NCBI Taxonomy" id="1070528"/>
    <lineage>
        <taxon>unclassified sequences</taxon>
        <taxon>metagenomes</taxon>
        <taxon>organismal metagenomes</taxon>
    </lineage>
</organism>
<sequence length="326" mass="36686">MIIHENGKESRIISIPATDAGRGYTADLVIVDEAAFIENGDYIFRQVIEPMTQATKGTILLLSTPNGSIGYFYDCFNSPYWSSYQFDWTFNPENTKEEMEQKKLEMTSLAFESEYEAKFTTSKSAYFKHDEIYKSISALAGCGAVTTNQPMAIGVDFGKIHDKSVIMIGYIINPKEDASKHIIRVLERREKPLGTEYAAVIGELKYIGKTLKPTIFVLDASGVGEVPAEILSKESGLITEPIKFSIQKKMEIFSNLKILFQQGRIQIPNEKEMINQLELFEYTYTESGNLKLHAREGYHDDECDALGLMAWGLTRAINPPVSIQII</sequence>
<accession>A0A6M3L5Z9</accession>
<gene>
    <name evidence="1" type="ORF">MM415B02515_0013</name>
</gene>
<reference evidence="1" key="1">
    <citation type="submission" date="2020-03" db="EMBL/GenBank/DDBJ databases">
        <title>The deep terrestrial virosphere.</title>
        <authorList>
            <person name="Holmfeldt K."/>
            <person name="Nilsson E."/>
            <person name="Simone D."/>
            <person name="Lopez-Fernandez M."/>
            <person name="Wu X."/>
            <person name="de Brujin I."/>
            <person name="Lundin D."/>
            <person name="Andersson A."/>
            <person name="Bertilsson S."/>
            <person name="Dopson M."/>
        </authorList>
    </citation>
    <scope>NUCLEOTIDE SEQUENCE</scope>
    <source>
        <strain evidence="1">MM415B02515</strain>
    </source>
</reference>
<dbReference type="AlphaFoldDB" id="A0A6M3L5Z9"/>
<name>A0A6M3L5Z9_9ZZZZ</name>
<dbReference type="Gene3D" id="3.40.50.300">
    <property type="entry name" value="P-loop containing nucleotide triphosphate hydrolases"/>
    <property type="match status" value="1"/>
</dbReference>
<proteinExistence type="predicted"/>